<organism evidence="2 3">
    <name type="scientific">Alteromonas mediterranea 615</name>
    <dbReference type="NCBI Taxonomy" id="1300253"/>
    <lineage>
        <taxon>Bacteria</taxon>
        <taxon>Pseudomonadati</taxon>
        <taxon>Pseudomonadota</taxon>
        <taxon>Gammaproteobacteria</taxon>
        <taxon>Alteromonadales</taxon>
        <taxon>Alteromonadaceae</taxon>
        <taxon>Alteromonas/Salinimonas group</taxon>
        <taxon>Alteromonas</taxon>
    </lineage>
</organism>
<accession>S5AE91</accession>
<dbReference type="AlphaFoldDB" id="S5AE91"/>
<dbReference type="SUPFAM" id="SSF82866">
    <property type="entry name" value="Multidrug efflux transporter AcrB transmembrane domain"/>
    <property type="match status" value="1"/>
</dbReference>
<reference evidence="2 3" key="1">
    <citation type="journal article" date="2013" name="Genome Biol. Evol.">
        <title>Genomic Diversity of "Deep Ecotype" Alteromonas macleodii Isolates: Evidence for Pan-Mediterranean Clonal Frames.</title>
        <authorList>
            <person name="Lopez-Perez M."/>
            <person name="Gonzaga A."/>
            <person name="Rodriguez-Valera F."/>
        </authorList>
    </citation>
    <scope>NUCLEOTIDE SEQUENCE [LARGE SCALE GENOMIC DNA]</scope>
    <source>
        <strain evidence="3">'English Channel 615'</strain>
    </source>
</reference>
<sequence>MVRSIIDSALTRLRPILMAALAASLVFVPMPINVDTGAEV</sequence>
<dbReference type="KEGG" id="amh:I633_11055"/>
<gene>
    <name evidence="2" type="ORF">I633_11055</name>
</gene>
<name>S5AE91_9ALTE</name>
<keyword evidence="1" id="KW-1133">Transmembrane helix</keyword>
<dbReference type="Gene3D" id="1.20.1640.10">
    <property type="entry name" value="Multidrug efflux transporter AcrB transmembrane domain"/>
    <property type="match status" value="1"/>
</dbReference>
<dbReference type="BioCyc" id="AMAC1300253:G12YX-1769-MONOMER"/>
<dbReference type="Pfam" id="PF00873">
    <property type="entry name" value="ACR_tran"/>
    <property type="match status" value="1"/>
</dbReference>
<keyword evidence="1" id="KW-0472">Membrane</keyword>
<evidence type="ECO:0000256" key="1">
    <source>
        <dbReference type="SAM" id="Phobius"/>
    </source>
</evidence>
<dbReference type="EMBL" id="CP004846">
    <property type="protein sequence ID" value="AGP78155.1"/>
    <property type="molecule type" value="Genomic_DNA"/>
</dbReference>
<dbReference type="GO" id="GO:0022857">
    <property type="term" value="F:transmembrane transporter activity"/>
    <property type="evidence" value="ECO:0007669"/>
    <property type="project" value="InterPro"/>
</dbReference>
<feature type="transmembrane region" description="Helical" evidence="1">
    <location>
        <begin position="12"/>
        <end position="32"/>
    </location>
</feature>
<evidence type="ECO:0000313" key="3">
    <source>
        <dbReference type="Proteomes" id="UP000014909"/>
    </source>
</evidence>
<proteinExistence type="predicted"/>
<dbReference type="InterPro" id="IPR001036">
    <property type="entry name" value="Acrflvin-R"/>
</dbReference>
<protein>
    <submittedName>
        <fullName evidence="2">RND efflux system protein</fullName>
    </submittedName>
</protein>
<dbReference type="GO" id="GO:0016020">
    <property type="term" value="C:membrane"/>
    <property type="evidence" value="ECO:0007669"/>
    <property type="project" value="InterPro"/>
</dbReference>
<keyword evidence="1" id="KW-0812">Transmembrane</keyword>
<dbReference type="Proteomes" id="UP000014909">
    <property type="component" value="Chromosome"/>
</dbReference>
<evidence type="ECO:0000313" key="2">
    <source>
        <dbReference type="EMBL" id="AGP78155.1"/>
    </source>
</evidence>
<dbReference type="PATRIC" id="fig|1300253.3.peg.2303"/>
<dbReference type="HOGENOM" id="CLU_3283843_0_0_6"/>